<dbReference type="EMBL" id="JAOCDR010000107">
    <property type="protein sequence ID" value="MDH0657844.1"/>
    <property type="molecule type" value="Genomic_DNA"/>
</dbReference>
<protein>
    <submittedName>
        <fullName evidence="1">Helix-turn-helix domain-containing protein</fullName>
    </submittedName>
</protein>
<dbReference type="InterPro" id="IPR036390">
    <property type="entry name" value="WH_DNA-bd_sf"/>
</dbReference>
<reference evidence="1" key="1">
    <citation type="submission" date="2022-09" db="EMBL/GenBank/DDBJ databases">
        <title>Intensive care unit water sources are persistently colonized with multi-drug resistant bacteria and are the site of extensive horizontal gene transfer of antibiotic resistance genes.</title>
        <authorList>
            <person name="Diorio-Toth L."/>
        </authorList>
    </citation>
    <scope>NUCLEOTIDE SEQUENCE</scope>
    <source>
        <strain evidence="1">GD03851</strain>
    </source>
</reference>
<gene>
    <name evidence="1" type="ORF">N5D11_17370</name>
</gene>
<dbReference type="SUPFAM" id="SSF46785">
    <property type="entry name" value="Winged helix' DNA-binding domain"/>
    <property type="match status" value="1"/>
</dbReference>
<dbReference type="Proteomes" id="UP001161099">
    <property type="component" value="Unassembled WGS sequence"/>
</dbReference>
<accession>A0AA42IHR9</accession>
<evidence type="ECO:0000313" key="2">
    <source>
        <dbReference type="Proteomes" id="UP001161099"/>
    </source>
</evidence>
<sequence>MNLTESKILLFLLTYDFSPITLTSTARWLLLQIIQRHGEQEFCLSTSISSKEFAFHDRKLRVILNELKEHQILIRRFDDQSGNEFFKINGEIFILWGKAQTRKAVDTEKWSRKYAVQQFPLFDFFLHLVDTRLNDFYIHHLQHTSSTLSGVLDFKTTLVLIALVRNSNQFGITNKCGIEKLKHKTGLSKDTIFRCIKKLKQQGIVRTRVDGTQSSAIVRVSNPFYVLNLSHEIWEDKAKYGSFFIIKYPQSHSFEVQKIGRLIQLFEEHKTNFENYKTIIKKDPDLVFASLMQKIPLQLSDYLCHHAIPKNDQLKLSKDDLVSNLLNLYVIINEDVW</sequence>
<organism evidence="1 2">
    <name type="scientific">Acinetobacter johnsonii</name>
    <dbReference type="NCBI Taxonomy" id="40214"/>
    <lineage>
        <taxon>Bacteria</taxon>
        <taxon>Pseudomonadati</taxon>
        <taxon>Pseudomonadota</taxon>
        <taxon>Gammaproteobacteria</taxon>
        <taxon>Moraxellales</taxon>
        <taxon>Moraxellaceae</taxon>
        <taxon>Acinetobacter</taxon>
    </lineage>
</organism>
<name>A0AA42IHR9_ACIJO</name>
<comment type="caution">
    <text evidence="1">The sequence shown here is derived from an EMBL/GenBank/DDBJ whole genome shotgun (WGS) entry which is preliminary data.</text>
</comment>
<dbReference type="AlphaFoldDB" id="A0AA42IHR9"/>
<feature type="non-terminal residue" evidence="1">
    <location>
        <position position="337"/>
    </location>
</feature>
<evidence type="ECO:0000313" key="1">
    <source>
        <dbReference type="EMBL" id="MDH0657844.1"/>
    </source>
</evidence>
<proteinExistence type="predicted"/>